<proteinExistence type="predicted"/>
<evidence type="ECO:0000256" key="1">
    <source>
        <dbReference type="SAM" id="MobiDB-lite"/>
    </source>
</evidence>
<evidence type="ECO:0000313" key="2">
    <source>
        <dbReference type="EMBL" id="ONK79571.1"/>
    </source>
</evidence>
<dbReference type="SUPFAM" id="SSF53613">
    <property type="entry name" value="Ribokinase-like"/>
    <property type="match status" value="1"/>
</dbReference>
<gene>
    <name evidence="2" type="ORF">A4U43_C01F7730</name>
</gene>
<accession>A0A5P1FS91</accession>
<dbReference type="Gramene" id="ONK79571">
    <property type="protein sequence ID" value="ONK79571"/>
    <property type="gene ID" value="A4U43_C01F7730"/>
</dbReference>
<reference evidence="3" key="1">
    <citation type="journal article" date="2017" name="Nat. Commun.">
        <title>The asparagus genome sheds light on the origin and evolution of a young Y chromosome.</title>
        <authorList>
            <person name="Harkess A."/>
            <person name="Zhou J."/>
            <person name="Xu C."/>
            <person name="Bowers J.E."/>
            <person name="Van der Hulst R."/>
            <person name="Ayyampalayam S."/>
            <person name="Mercati F."/>
            <person name="Riccardi P."/>
            <person name="McKain M.R."/>
            <person name="Kakrana A."/>
            <person name="Tang H."/>
            <person name="Ray J."/>
            <person name="Groenendijk J."/>
            <person name="Arikit S."/>
            <person name="Mathioni S.M."/>
            <person name="Nakano M."/>
            <person name="Shan H."/>
            <person name="Telgmann-Rauber A."/>
            <person name="Kanno A."/>
            <person name="Yue Z."/>
            <person name="Chen H."/>
            <person name="Li W."/>
            <person name="Chen Y."/>
            <person name="Xu X."/>
            <person name="Zhang Y."/>
            <person name="Luo S."/>
            <person name="Chen H."/>
            <person name="Gao J."/>
            <person name="Mao Z."/>
            <person name="Pires J.C."/>
            <person name="Luo M."/>
            <person name="Kudrna D."/>
            <person name="Wing R.A."/>
            <person name="Meyers B.C."/>
            <person name="Yi K."/>
            <person name="Kong H."/>
            <person name="Lavrijsen P."/>
            <person name="Sunseri F."/>
            <person name="Falavigna A."/>
            <person name="Ye Y."/>
            <person name="Leebens-Mack J.H."/>
            <person name="Chen G."/>
        </authorList>
    </citation>
    <scope>NUCLEOTIDE SEQUENCE [LARGE SCALE GENOMIC DNA]</scope>
    <source>
        <strain evidence="3">cv. DH0086</strain>
    </source>
</reference>
<dbReference type="InterPro" id="IPR029056">
    <property type="entry name" value="Ribokinase-like"/>
</dbReference>
<keyword evidence="3" id="KW-1185">Reference proteome</keyword>
<feature type="region of interest" description="Disordered" evidence="1">
    <location>
        <begin position="30"/>
        <end position="51"/>
    </location>
</feature>
<protein>
    <recommendedName>
        <fullName evidence="4">Carbohydrate kinase PfkB domain-containing protein</fullName>
    </recommendedName>
</protein>
<dbReference type="InterPro" id="IPR052562">
    <property type="entry name" value="Ketohexokinase-related"/>
</dbReference>
<dbReference type="AlphaFoldDB" id="A0A5P1FS91"/>
<name>A0A5P1FS91_ASPOF</name>
<organism evidence="2 3">
    <name type="scientific">Asparagus officinalis</name>
    <name type="common">Garden asparagus</name>
    <dbReference type="NCBI Taxonomy" id="4686"/>
    <lineage>
        <taxon>Eukaryota</taxon>
        <taxon>Viridiplantae</taxon>
        <taxon>Streptophyta</taxon>
        <taxon>Embryophyta</taxon>
        <taxon>Tracheophyta</taxon>
        <taxon>Spermatophyta</taxon>
        <taxon>Magnoliopsida</taxon>
        <taxon>Liliopsida</taxon>
        <taxon>Asparagales</taxon>
        <taxon>Asparagaceae</taxon>
        <taxon>Asparagoideae</taxon>
        <taxon>Asparagus</taxon>
    </lineage>
</organism>
<dbReference type="EMBL" id="CM007381">
    <property type="protein sequence ID" value="ONK79571.1"/>
    <property type="molecule type" value="Genomic_DNA"/>
</dbReference>
<dbReference type="Proteomes" id="UP000243459">
    <property type="component" value="Chromosome 1"/>
</dbReference>
<dbReference type="PANTHER" id="PTHR42774:SF3">
    <property type="entry name" value="KETOHEXOKINASE"/>
    <property type="match status" value="1"/>
</dbReference>
<dbReference type="Gene3D" id="3.40.1190.20">
    <property type="match status" value="1"/>
</dbReference>
<feature type="compositionally biased region" description="Low complexity" evidence="1">
    <location>
        <begin position="32"/>
        <end position="42"/>
    </location>
</feature>
<evidence type="ECO:0000313" key="3">
    <source>
        <dbReference type="Proteomes" id="UP000243459"/>
    </source>
</evidence>
<evidence type="ECO:0008006" key="4">
    <source>
        <dbReference type="Google" id="ProtNLM"/>
    </source>
</evidence>
<sequence>MNGPILKIPPFSNPAKASLYQDPGTFTIAEVSSSSSSSSQSTIPPPPPENPIVLGCGAAAADYLATVAGFPKVDDKIRSTNSGVEGGGNVGNALTCAARLGLRPRIISKMTFRS</sequence>
<dbReference type="PANTHER" id="PTHR42774">
    <property type="entry name" value="PHOSPHOTRANSFERASE SYSTEM TRANSPORT PROTEIN"/>
    <property type="match status" value="1"/>
</dbReference>